<sequence length="568" mass="66098">MPYKIGYTLFSQLRPFWVTFQKPETRDTCQCKICVNTDFVVAALHRYKIINSSKSRELLKELTCEQCTTNCLSRKCDVCKENVPHYNEFNGSMDVYYDAWTTQEVTYKDRNGARKKTKHTMKLRKKMRAYKLTRLLDDMMDKFMHHQMIIKNQYAALKYLKMNLDPDEVILHMDFSENYALKYASEVQSFHFGGSRVQVSLHTSSLSYKNCVYDDLKTKSFCTFSKDLNHGPPAILAHLEPIFAWIREQKPHLKMIHFLSDGPSTQYRNQLMFFMFGNMLDSYFPNLVYSTWNYYESGHGKGAPDGVGGTVKSTADRLVAEGNDLSSFEVLVSKLKERLRNVTIYVIEKDDISKMVSKVQKSKTIPFKGTLKVHQVSQNNATYQPIILTMKAMSCFCCRNMEDSGNDQQLRECPHYFLGKLKYDSRRTFTEISCQETEEISCEPDNMSHELCMDEPVITQETNLDFDKMKAGDSLLIKLAFKTEEYRYVCSILSVQKNQDQEENKFEITVQGMQNTNDEKNEFVVRENDIFNISTTDIIQILPTPNIVLKKRVITFVFTEPINVYEKK</sequence>
<protein>
    <submittedName>
        <fullName evidence="1">Uncharacterized protein</fullName>
    </submittedName>
</protein>
<reference evidence="1" key="1">
    <citation type="submission" date="2021-05" db="EMBL/GenBank/DDBJ databases">
        <authorList>
            <person name="Alioto T."/>
            <person name="Alioto T."/>
            <person name="Gomez Garrido J."/>
        </authorList>
    </citation>
    <scope>NUCLEOTIDE SEQUENCE</scope>
</reference>
<dbReference type="PANTHER" id="PTHR46601:SF2">
    <property type="entry name" value="UBIQUITIN-LIKE PROTEASE FAMILY PROFILE DOMAIN-CONTAINING PROTEIN"/>
    <property type="match status" value="1"/>
</dbReference>
<proteinExistence type="predicted"/>
<dbReference type="AlphaFoldDB" id="A0A8D8T4Z7"/>
<evidence type="ECO:0000313" key="1">
    <source>
        <dbReference type="EMBL" id="CAG6681895.1"/>
    </source>
</evidence>
<dbReference type="EMBL" id="HBUF01257427">
    <property type="protein sequence ID" value="CAG6681895.1"/>
    <property type="molecule type" value="Transcribed_RNA"/>
</dbReference>
<accession>A0A8D8T4Z7</accession>
<organism evidence="1">
    <name type="scientific">Cacopsylla melanoneura</name>
    <dbReference type="NCBI Taxonomy" id="428564"/>
    <lineage>
        <taxon>Eukaryota</taxon>
        <taxon>Metazoa</taxon>
        <taxon>Ecdysozoa</taxon>
        <taxon>Arthropoda</taxon>
        <taxon>Hexapoda</taxon>
        <taxon>Insecta</taxon>
        <taxon>Pterygota</taxon>
        <taxon>Neoptera</taxon>
        <taxon>Paraneoptera</taxon>
        <taxon>Hemiptera</taxon>
        <taxon>Sternorrhyncha</taxon>
        <taxon>Psylloidea</taxon>
        <taxon>Psyllidae</taxon>
        <taxon>Psyllinae</taxon>
        <taxon>Cacopsylla</taxon>
    </lineage>
</organism>
<dbReference type="PANTHER" id="PTHR46601">
    <property type="entry name" value="ULP_PROTEASE DOMAIN-CONTAINING PROTEIN"/>
    <property type="match status" value="1"/>
</dbReference>
<name>A0A8D8T4Z7_9HEMI</name>